<comment type="caution">
    <text evidence="2">The sequence shown here is derived from an EMBL/GenBank/DDBJ whole genome shotgun (WGS) entry which is preliminary data.</text>
</comment>
<dbReference type="Pfam" id="PF06170">
    <property type="entry name" value="DUF983"/>
    <property type="match status" value="1"/>
</dbReference>
<proteinExistence type="predicted"/>
<feature type="transmembrane region" description="Helical" evidence="1">
    <location>
        <begin position="112"/>
        <end position="133"/>
    </location>
</feature>
<gene>
    <name evidence="2" type="ORF">rosag_33900</name>
</gene>
<evidence type="ECO:0000256" key="1">
    <source>
        <dbReference type="SAM" id="Phobius"/>
    </source>
</evidence>
<organism evidence="2 3">
    <name type="scientific">Roseisolibacter agri</name>
    <dbReference type="NCBI Taxonomy" id="2014610"/>
    <lineage>
        <taxon>Bacteria</taxon>
        <taxon>Pseudomonadati</taxon>
        <taxon>Gemmatimonadota</taxon>
        <taxon>Gemmatimonadia</taxon>
        <taxon>Gemmatimonadales</taxon>
        <taxon>Gemmatimonadaceae</taxon>
        <taxon>Roseisolibacter</taxon>
    </lineage>
</organism>
<keyword evidence="1" id="KW-0812">Transmembrane</keyword>
<reference evidence="2" key="1">
    <citation type="submission" date="2022-08" db="EMBL/GenBank/DDBJ databases">
        <title>Draft genome sequencing of Roseisolibacter agri AW1220.</title>
        <authorList>
            <person name="Tobiishi Y."/>
            <person name="Tonouchi A."/>
        </authorList>
    </citation>
    <scope>NUCLEOTIDE SEQUENCE</scope>
    <source>
        <strain evidence="2">AW1220</strain>
    </source>
</reference>
<evidence type="ECO:0000313" key="3">
    <source>
        <dbReference type="Proteomes" id="UP001161325"/>
    </source>
</evidence>
<dbReference type="SUPFAM" id="SSF144020">
    <property type="entry name" value="FdhE-like"/>
    <property type="match status" value="1"/>
</dbReference>
<keyword evidence="1" id="KW-0472">Membrane</keyword>
<dbReference type="EMBL" id="BRXS01000005">
    <property type="protein sequence ID" value="GLC26877.1"/>
    <property type="molecule type" value="Genomic_DNA"/>
</dbReference>
<keyword evidence="3" id="KW-1185">Reference proteome</keyword>
<evidence type="ECO:0008006" key="4">
    <source>
        <dbReference type="Google" id="ProtNLM"/>
    </source>
</evidence>
<sequence length="149" mass="16811">MSAVPRPARTTETELEVPSLARGLRLLGRFLRLRCPHCGGGPVLARWRVGMPWGVIRDRCPACHFRYERSDDGYFAAAMLINLITSELLFAFSFAVAILATWPEVPWDGLTYYAAAAMLLFPLLFYPVSKVLWLTIDVMLRPVTPAELR</sequence>
<accession>A0AA37V3K2</accession>
<keyword evidence="1" id="KW-1133">Transmembrane helix</keyword>
<dbReference type="AlphaFoldDB" id="A0AA37V3K2"/>
<protein>
    <recommendedName>
        <fullName evidence="4">DUF983 domain-containing protein</fullName>
    </recommendedName>
</protein>
<name>A0AA37V3K2_9BACT</name>
<evidence type="ECO:0000313" key="2">
    <source>
        <dbReference type="EMBL" id="GLC26877.1"/>
    </source>
</evidence>
<dbReference type="Proteomes" id="UP001161325">
    <property type="component" value="Unassembled WGS sequence"/>
</dbReference>
<dbReference type="RefSeq" id="WP_284351327.1">
    <property type="nucleotide sequence ID" value="NZ_BRXS01000005.1"/>
</dbReference>
<dbReference type="InterPro" id="IPR024064">
    <property type="entry name" value="FdhE-like_sf"/>
</dbReference>
<feature type="transmembrane region" description="Helical" evidence="1">
    <location>
        <begin position="74"/>
        <end position="100"/>
    </location>
</feature>
<dbReference type="InterPro" id="IPR009325">
    <property type="entry name" value="DUF983"/>
</dbReference>